<protein>
    <submittedName>
        <fullName evidence="7">Regulatory protein</fullName>
    </submittedName>
</protein>
<dbReference type="PROSITE" id="PS51379">
    <property type="entry name" value="4FE4S_FER_2"/>
    <property type="match status" value="1"/>
</dbReference>
<dbReference type="Pfam" id="PF04205">
    <property type="entry name" value="FMN_bind"/>
    <property type="match status" value="1"/>
</dbReference>
<feature type="transmembrane region" description="Helical" evidence="5">
    <location>
        <begin position="540"/>
        <end position="561"/>
    </location>
</feature>
<feature type="domain" description="4Fe-4S ferredoxin-type" evidence="6">
    <location>
        <begin position="685"/>
        <end position="715"/>
    </location>
</feature>
<keyword evidence="5" id="KW-1133">Transmembrane helix</keyword>
<feature type="region of interest" description="Disordered" evidence="4">
    <location>
        <begin position="753"/>
        <end position="786"/>
    </location>
</feature>
<feature type="transmembrane region" description="Helical" evidence="5">
    <location>
        <begin position="502"/>
        <end position="520"/>
    </location>
</feature>
<evidence type="ECO:0000313" key="7">
    <source>
        <dbReference type="EMBL" id="VEJ21750.1"/>
    </source>
</evidence>
<feature type="compositionally biased region" description="Low complexity" evidence="4">
    <location>
        <begin position="753"/>
        <end position="762"/>
    </location>
</feature>
<dbReference type="PIRSF" id="PIRSF036354">
    <property type="entry name" value="NosR"/>
    <property type="match status" value="1"/>
</dbReference>
<dbReference type="AlphaFoldDB" id="A0A3S5A4L7"/>
<dbReference type="InterPro" id="IPR007329">
    <property type="entry name" value="FMN-bd"/>
</dbReference>
<dbReference type="GO" id="GO:0003677">
    <property type="term" value="F:DNA binding"/>
    <property type="evidence" value="ECO:0007669"/>
    <property type="project" value="InterPro"/>
</dbReference>
<evidence type="ECO:0000256" key="2">
    <source>
        <dbReference type="ARBA" id="ARBA00022475"/>
    </source>
</evidence>
<sequence>MSSLFVNRAERGFQRWMAVLLMLLPLLMFCLPAAHAERLPEFLATVKPADIFPNADRYGEPEGKPMIARVFKGQEQLGLVYITSDVVNTRGYSSKPIDTMVALANDGTITGAKLVAHNEPIVLIGIPQSKVDKFIQDYVGLNFVKSPPKAGSMPSDIISGATVTLMVINDSMQRSIRTVAHTYKLGTPQAAAGSGQTEPAAAAASAPPASAAVQTASNTRPRRMVNVDKQDILSWDELLNQKAVTRLHMTVDDANKAFETASKAEAAKHPEAGPGGDTFVDLYVALASQPSIGKSLLGEAGWNALQGRLKPGRQAVVIAGSGRYSWKGSGYVRGGIFDRIEIVQGDTSFRFTDLNHERLVALAAKDAPHFKEVSLFTVPEDAAFDGAEPWRAQLVIQRTVGVNDKAFVTADLDYELPQGFYADNPDAPPVEIPPEAAPEPVQTASAGGAAVEEQPPQLWKQIWTDKAWQIGVVSFSLLVLVLVFFFQDTLARYPVFYDRFRLIYLIFSLFFIGWYLQGQLSVVNVLTFTTSLRTGFSWDYFLMDPIVFVLWSASAVSLLFWNRGAFCGWLCPFGALQELTNRMAKKFGVKQINVPFGVHTRLAALKYVIFMLLFGVSLYDLGLAERLSEIEPFKTAIILKFVREWWWVLFAVSLLAAGLFIERFFCRYLCPLGAAMAVPARLRIFDWLRRYHMCGNPCQLCANECPVQAIHPEGEINPNECIQCLHCQVLYHHTTRCPQVVAANKKKAKQAAAKAEAAAQAQTQPHEQVVHFTEKRPSEKQTGKAV</sequence>
<dbReference type="GO" id="GO:0005886">
    <property type="term" value="C:plasma membrane"/>
    <property type="evidence" value="ECO:0007669"/>
    <property type="project" value="UniProtKB-SubCell"/>
</dbReference>
<feature type="compositionally biased region" description="Basic and acidic residues" evidence="4">
    <location>
        <begin position="768"/>
        <end position="786"/>
    </location>
</feature>
<evidence type="ECO:0000256" key="5">
    <source>
        <dbReference type="SAM" id="Phobius"/>
    </source>
</evidence>
<reference evidence="7 8" key="1">
    <citation type="submission" date="2018-12" db="EMBL/GenBank/DDBJ databases">
        <authorList>
            <consortium name="Pathogen Informatics"/>
        </authorList>
    </citation>
    <scope>NUCLEOTIDE SEQUENCE [LARGE SCALE GENOMIC DNA]</scope>
    <source>
        <strain evidence="7 8">NCTC12227</strain>
    </source>
</reference>
<organism evidence="7 8">
    <name type="scientific">Neisseria animaloris</name>
    <dbReference type="NCBI Taxonomy" id="326522"/>
    <lineage>
        <taxon>Bacteria</taxon>
        <taxon>Pseudomonadati</taxon>
        <taxon>Pseudomonadota</taxon>
        <taxon>Betaproteobacteria</taxon>
        <taxon>Neisseriales</taxon>
        <taxon>Neisseriaceae</taxon>
        <taxon>Neisseria</taxon>
    </lineage>
</organism>
<dbReference type="GO" id="GO:0045893">
    <property type="term" value="P:positive regulation of DNA-templated transcription"/>
    <property type="evidence" value="ECO:0007669"/>
    <property type="project" value="InterPro"/>
</dbReference>
<evidence type="ECO:0000259" key="6">
    <source>
        <dbReference type="PROSITE" id="PS51379"/>
    </source>
</evidence>
<dbReference type="GO" id="GO:0010181">
    <property type="term" value="F:FMN binding"/>
    <property type="evidence" value="ECO:0007669"/>
    <property type="project" value="InterPro"/>
</dbReference>
<dbReference type="InterPro" id="IPR052378">
    <property type="entry name" value="NosR_regulator"/>
</dbReference>
<dbReference type="PANTHER" id="PTHR30224:SF4">
    <property type="entry name" value="ELECTRON TRANSPORT PROTEIN YCCM-RELATED"/>
    <property type="match status" value="1"/>
</dbReference>
<evidence type="ECO:0000256" key="1">
    <source>
        <dbReference type="ARBA" id="ARBA00004236"/>
    </source>
</evidence>
<dbReference type="InterPro" id="IPR017896">
    <property type="entry name" value="4Fe4S_Fe-S-bd"/>
</dbReference>
<keyword evidence="3 5" id="KW-0472">Membrane</keyword>
<keyword evidence="5" id="KW-0812">Transmembrane</keyword>
<dbReference type="KEGG" id="nani:NCTC12227_01505"/>
<feature type="transmembrane region" description="Helical" evidence="5">
    <location>
        <begin position="604"/>
        <end position="624"/>
    </location>
</feature>
<feature type="transmembrane region" description="Helical" evidence="5">
    <location>
        <begin position="467"/>
        <end position="490"/>
    </location>
</feature>
<dbReference type="EMBL" id="LR134516">
    <property type="protein sequence ID" value="VEJ21750.1"/>
    <property type="molecule type" value="Genomic_DNA"/>
</dbReference>
<dbReference type="SMART" id="SM00900">
    <property type="entry name" value="FMN_bind"/>
    <property type="match status" value="1"/>
</dbReference>
<proteinExistence type="predicted"/>
<name>A0A3S5A4L7_9NEIS</name>
<comment type="subcellular location">
    <subcellularLocation>
        <location evidence="1">Cell membrane</location>
    </subcellularLocation>
</comment>
<accession>A0A3S5A4L7</accession>
<feature type="transmembrane region" description="Helical" evidence="5">
    <location>
        <begin position="644"/>
        <end position="661"/>
    </location>
</feature>
<keyword evidence="2" id="KW-1003">Cell membrane</keyword>
<dbReference type="InterPro" id="IPR011399">
    <property type="entry name" value="NosR"/>
</dbReference>
<evidence type="ECO:0000313" key="8">
    <source>
        <dbReference type="Proteomes" id="UP000268229"/>
    </source>
</evidence>
<evidence type="ECO:0000256" key="3">
    <source>
        <dbReference type="ARBA" id="ARBA00023136"/>
    </source>
</evidence>
<evidence type="ECO:0000256" key="4">
    <source>
        <dbReference type="SAM" id="MobiDB-lite"/>
    </source>
</evidence>
<dbReference type="STRING" id="326522.BWD08_09295"/>
<dbReference type="SUPFAM" id="SSF54862">
    <property type="entry name" value="4Fe-4S ferredoxins"/>
    <property type="match status" value="1"/>
</dbReference>
<gene>
    <name evidence="7" type="primary">yccM</name>
    <name evidence="7" type="ORF">NCTC12227_01505</name>
</gene>
<dbReference type="PANTHER" id="PTHR30224">
    <property type="entry name" value="ELECTRON TRANSPORT PROTEIN"/>
    <property type="match status" value="1"/>
</dbReference>
<dbReference type="Pfam" id="PF12801">
    <property type="entry name" value="Fer4_5"/>
    <property type="match status" value="2"/>
</dbReference>
<feature type="compositionally biased region" description="Low complexity" evidence="4">
    <location>
        <begin position="190"/>
        <end position="217"/>
    </location>
</feature>
<dbReference type="Proteomes" id="UP000268229">
    <property type="component" value="Chromosome"/>
</dbReference>
<feature type="region of interest" description="Disordered" evidence="4">
    <location>
        <begin position="189"/>
        <end position="219"/>
    </location>
</feature>
<keyword evidence="8" id="KW-1185">Reference proteome</keyword>